<reference evidence="2 3" key="1">
    <citation type="submission" date="2024-09" db="EMBL/GenBank/DDBJ databases">
        <title>Genome sequencing and assembly of Phytophthora oleae, isolate VK10A, causative agent of rot of olive drupes.</title>
        <authorList>
            <person name="Conti Taguali S."/>
            <person name="Riolo M."/>
            <person name="La Spada F."/>
            <person name="Cacciola S.O."/>
            <person name="Dionisio G."/>
        </authorList>
    </citation>
    <scope>NUCLEOTIDE SEQUENCE [LARGE SCALE GENOMIC DNA]</scope>
    <source>
        <strain evidence="2 3">VK10A</strain>
    </source>
</reference>
<protein>
    <submittedName>
        <fullName evidence="2">Uncharacterized protein</fullName>
    </submittedName>
</protein>
<gene>
    <name evidence="2" type="ORF">V7S43_007305</name>
</gene>
<organism evidence="2 3">
    <name type="scientific">Phytophthora oleae</name>
    <dbReference type="NCBI Taxonomy" id="2107226"/>
    <lineage>
        <taxon>Eukaryota</taxon>
        <taxon>Sar</taxon>
        <taxon>Stramenopiles</taxon>
        <taxon>Oomycota</taxon>
        <taxon>Peronosporomycetes</taxon>
        <taxon>Peronosporales</taxon>
        <taxon>Peronosporaceae</taxon>
        <taxon>Phytophthora</taxon>
    </lineage>
</organism>
<dbReference type="EMBL" id="JBIMZQ010000013">
    <property type="protein sequence ID" value="KAL3667752.1"/>
    <property type="molecule type" value="Genomic_DNA"/>
</dbReference>
<dbReference type="AlphaFoldDB" id="A0ABD3FMX3"/>
<name>A0ABD3FMX3_9STRA</name>
<sequence length="52" mass="5695">MRENQEAADVGPEVVTIEEPRVERTSTPAAAEGPTDRSLEVLEGYVRETAHT</sequence>
<evidence type="ECO:0000256" key="1">
    <source>
        <dbReference type="SAM" id="MobiDB-lite"/>
    </source>
</evidence>
<evidence type="ECO:0000313" key="2">
    <source>
        <dbReference type="EMBL" id="KAL3667752.1"/>
    </source>
</evidence>
<comment type="caution">
    <text evidence="2">The sequence shown here is derived from an EMBL/GenBank/DDBJ whole genome shotgun (WGS) entry which is preliminary data.</text>
</comment>
<proteinExistence type="predicted"/>
<feature type="region of interest" description="Disordered" evidence="1">
    <location>
        <begin position="1"/>
        <end position="35"/>
    </location>
</feature>
<evidence type="ECO:0000313" key="3">
    <source>
        <dbReference type="Proteomes" id="UP001632037"/>
    </source>
</evidence>
<accession>A0ABD3FMX3</accession>
<dbReference type="Proteomes" id="UP001632037">
    <property type="component" value="Unassembled WGS sequence"/>
</dbReference>
<keyword evidence="3" id="KW-1185">Reference proteome</keyword>